<dbReference type="EMBL" id="VIIS01001815">
    <property type="protein sequence ID" value="KAF0292414.1"/>
    <property type="molecule type" value="Genomic_DNA"/>
</dbReference>
<evidence type="ECO:0000313" key="3">
    <source>
        <dbReference type="EMBL" id="KAF0292414.1"/>
    </source>
</evidence>
<dbReference type="Pfam" id="PF04727">
    <property type="entry name" value="ELMO_CED12"/>
    <property type="match status" value="1"/>
</dbReference>
<dbReference type="Proteomes" id="UP000440578">
    <property type="component" value="Unassembled WGS sequence"/>
</dbReference>
<reference evidence="3 4" key="1">
    <citation type="submission" date="2019-07" db="EMBL/GenBank/DDBJ databases">
        <title>Draft genome assembly of a fouling barnacle, Amphibalanus amphitrite (Darwin, 1854): The first reference genome for Thecostraca.</title>
        <authorList>
            <person name="Kim W."/>
        </authorList>
    </citation>
    <scope>NUCLEOTIDE SEQUENCE [LARGE SCALE GENOMIC DNA]</scope>
    <source>
        <strain evidence="3">SNU_AA5</strain>
        <tissue evidence="3">Soma without cirri and trophi</tissue>
    </source>
</reference>
<dbReference type="InterPro" id="IPR050868">
    <property type="entry name" value="ELMO_domain-containing"/>
</dbReference>
<dbReference type="PANTHER" id="PTHR12771">
    <property type="entry name" value="ENGULFMENT AND CELL MOTILITY"/>
    <property type="match status" value="1"/>
</dbReference>
<evidence type="ECO:0000259" key="2">
    <source>
        <dbReference type="PROSITE" id="PS51335"/>
    </source>
</evidence>
<dbReference type="InterPro" id="IPR006816">
    <property type="entry name" value="ELMO_dom"/>
</dbReference>
<dbReference type="OrthoDB" id="67155at2759"/>
<dbReference type="PANTHER" id="PTHR12771:SF2">
    <property type="entry name" value="ELMO DOMAIN-CONTAINING PROTEIN 3"/>
    <property type="match status" value="1"/>
</dbReference>
<comment type="caution">
    <text evidence="3">The sequence shown here is derived from an EMBL/GenBank/DDBJ whole genome shotgun (WGS) entry which is preliminary data.</text>
</comment>
<sequence>MDNSEEGFSKSMATKEEDEQLNKQQYEAAADEWDALPDVHCAPAGQQPSPGDQQHLPAATACLEFADVWEYFREKDLSAHMANIQPTMERKPGCRLLFCRLLGPPALDKRLVPERDRIFAIAQSPLENEEARQVQMLTTIYKKLTSTRLDCGRYGHHWESIGFQGSDPATDLRGAGLLSLVNAVFLVTAPQYGRLSADLYRLSHDPRQNFPLMVLAINVTRLALNALRHGVLNRECNMRLAVMDVLNEYYVCLMCEFHRIWKTQGRTIADSGNVLKVLEHHSLKRYKALRTGLCSYLSQSKPLQGSAAGGDRNA</sequence>
<proteinExistence type="predicted"/>
<protein>
    <submittedName>
        <fullName evidence="3">ELMO domain-containing protein 3</fullName>
    </submittedName>
</protein>
<organism evidence="3 4">
    <name type="scientific">Amphibalanus amphitrite</name>
    <name type="common">Striped barnacle</name>
    <name type="synonym">Balanus amphitrite</name>
    <dbReference type="NCBI Taxonomy" id="1232801"/>
    <lineage>
        <taxon>Eukaryota</taxon>
        <taxon>Metazoa</taxon>
        <taxon>Ecdysozoa</taxon>
        <taxon>Arthropoda</taxon>
        <taxon>Crustacea</taxon>
        <taxon>Multicrustacea</taxon>
        <taxon>Cirripedia</taxon>
        <taxon>Thoracica</taxon>
        <taxon>Thoracicalcarea</taxon>
        <taxon>Balanomorpha</taxon>
        <taxon>Balanoidea</taxon>
        <taxon>Balanidae</taxon>
        <taxon>Amphibalaninae</taxon>
        <taxon>Amphibalanus</taxon>
    </lineage>
</organism>
<name>A0A6A4VLM6_AMPAM</name>
<dbReference type="EMBL" id="VIIS01001815">
    <property type="protein sequence ID" value="KAF0292413.1"/>
    <property type="molecule type" value="Genomic_DNA"/>
</dbReference>
<accession>A0A6A4VLM6</accession>
<dbReference type="PROSITE" id="PS51335">
    <property type="entry name" value="ELMO"/>
    <property type="match status" value="1"/>
</dbReference>
<feature type="domain" description="ELMO" evidence="2">
    <location>
        <begin position="132"/>
        <end position="286"/>
    </location>
</feature>
<keyword evidence="4" id="KW-1185">Reference proteome</keyword>
<dbReference type="AlphaFoldDB" id="A0A6A4VLM6"/>
<evidence type="ECO:0000256" key="1">
    <source>
        <dbReference type="SAM" id="MobiDB-lite"/>
    </source>
</evidence>
<evidence type="ECO:0000313" key="4">
    <source>
        <dbReference type="Proteomes" id="UP000440578"/>
    </source>
</evidence>
<feature type="region of interest" description="Disordered" evidence="1">
    <location>
        <begin position="1"/>
        <end position="29"/>
    </location>
</feature>
<gene>
    <name evidence="3" type="primary">Elmod3_1</name>
    <name evidence="3" type="ORF">FJT64_009611</name>
</gene>